<dbReference type="EnsemblPlants" id="OB11G15830.1">
    <property type="protein sequence ID" value="OB11G15830.1"/>
    <property type="gene ID" value="OB11G15830"/>
</dbReference>
<organism evidence="1">
    <name type="scientific">Oryza brachyantha</name>
    <name type="common">malo sina</name>
    <dbReference type="NCBI Taxonomy" id="4533"/>
    <lineage>
        <taxon>Eukaryota</taxon>
        <taxon>Viridiplantae</taxon>
        <taxon>Streptophyta</taxon>
        <taxon>Embryophyta</taxon>
        <taxon>Tracheophyta</taxon>
        <taxon>Spermatophyta</taxon>
        <taxon>Magnoliopsida</taxon>
        <taxon>Liliopsida</taxon>
        <taxon>Poales</taxon>
        <taxon>Poaceae</taxon>
        <taxon>BOP clade</taxon>
        <taxon>Oryzoideae</taxon>
        <taxon>Oryzeae</taxon>
        <taxon>Oryzinae</taxon>
        <taxon>Oryza</taxon>
    </lineage>
</organism>
<proteinExistence type="predicted"/>
<reference evidence="1" key="1">
    <citation type="journal article" date="2013" name="Nat. Commun.">
        <title>Whole-genome sequencing of Oryza brachyantha reveals mechanisms underlying Oryza genome evolution.</title>
        <authorList>
            <person name="Chen J."/>
            <person name="Huang Q."/>
            <person name="Gao D."/>
            <person name="Wang J."/>
            <person name="Lang Y."/>
            <person name="Liu T."/>
            <person name="Li B."/>
            <person name="Bai Z."/>
            <person name="Luis Goicoechea J."/>
            <person name="Liang C."/>
            <person name="Chen C."/>
            <person name="Zhang W."/>
            <person name="Sun S."/>
            <person name="Liao Y."/>
            <person name="Zhang X."/>
            <person name="Yang L."/>
            <person name="Song C."/>
            <person name="Wang M."/>
            <person name="Shi J."/>
            <person name="Liu G."/>
            <person name="Liu J."/>
            <person name="Zhou H."/>
            <person name="Zhou W."/>
            <person name="Yu Q."/>
            <person name="An N."/>
            <person name="Chen Y."/>
            <person name="Cai Q."/>
            <person name="Wang B."/>
            <person name="Liu B."/>
            <person name="Min J."/>
            <person name="Huang Y."/>
            <person name="Wu H."/>
            <person name="Li Z."/>
            <person name="Zhang Y."/>
            <person name="Yin Y."/>
            <person name="Song W."/>
            <person name="Jiang J."/>
            <person name="Jackson S.A."/>
            <person name="Wing R.A."/>
            <person name="Wang J."/>
            <person name="Chen M."/>
        </authorList>
    </citation>
    <scope>NUCLEOTIDE SEQUENCE [LARGE SCALE GENOMIC DNA]</scope>
    <source>
        <strain evidence="1">cv. IRGC 101232</strain>
    </source>
</reference>
<dbReference type="Gramene" id="OB11G15830.1">
    <property type="protein sequence ID" value="OB11G15830.1"/>
    <property type="gene ID" value="OB11G15830"/>
</dbReference>
<dbReference type="Proteomes" id="UP000006038">
    <property type="component" value="Chromosome 11"/>
</dbReference>
<dbReference type="AlphaFoldDB" id="J3N6Z7"/>
<dbReference type="HOGENOM" id="CLU_2561985_0_0_1"/>
<evidence type="ECO:0000313" key="2">
    <source>
        <dbReference type="Proteomes" id="UP000006038"/>
    </source>
</evidence>
<accession>J3N6Z7</accession>
<evidence type="ECO:0000313" key="1">
    <source>
        <dbReference type="EnsemblPlants" id="OB11G15830.1"/>
    </source>
</evidence>
<sequence length="82" mass="9422">MRTLVLKNMPNVSQLMIGEDALPVVEGLYVVSLPKLDKVPENIESLGSLKKLWLLGLHENFKADWDQNRMNYKMANVIELRI</sequence>
<name>J3N6Z7_ORYBR</name>
<dbReference type="OMA" id="MNYKMAN"/>
<protein>
    <submittedName>
        <fullName evidence="1">Uncharacterized protein</fullName>
    </submittedName>
</protein>
<reference evidence="1" key="2">
    <citation type="submission" date="2013-04" db="UniProtKB">
        <authorList>
            <consortium name="EnsemblPlants"/>
        </authorList>
    </citation>
    <scope>IDENTIFICATION</scope>
</reference>
<keyword evidence="2" id="KW-1185">Reference proteome</keyword>